<proteinExistence type="predicted"/>
<dbReference type="WormBase" id="F59H6.14">
    <property type="protein sequence ID" value="CE45845"/>
    <property type="gene ID" value="WBGene00206415"/>
</dbReference>
<dbReference type="EMBL" id="BX284602">
    <property type="protein sequence ID" value="CCD61281.1"/>
    <property type="molecule type" value="Genomic_DNA"/>
</dbReference>
<dbReference type="SMR" id="E9RKC6"/>
<dbReference type="AGR" id="WB:WBGene00206415"/>
<dbReference type="GeneID" id="13183833"/>
<organism evidence="1 2">
    <name type="scientific">Caenorhabditis elegans</name>
    <dbReference type="NCBI Taxonomy" id="6239"/>
    <lineage>
        <taxon>Eukaryota</taxon>
        <taxon>Metazoa</taxon>
        <taxon>Ecdysozoa</taxon>
        <taxon>Nematoda</taxon>
        <taxon>Chromadorea</taxon>
        <taxon>Rhabditida</taxon>
        <taxon>Rhabditina</taxon>
        <taxon>Rhabditomorpha</taxon>
        <taxon>Rhabditoidea</taxon>
        <taxon>Rhabditidae</taxon>
        <taxon>Peloderinae</taxon>
        <taxon>Caenorhabditis</taxon>
    </lineage>
</organism>
<dbReference type="Bgee" id="WBGene00206415">
    <property type="expression patterns" value="Expressed in larva and 2 other cell types or tissues"/>
</dbReference>
<dbReference type="HOGENOM" id="CLU_2471105_0_0_1"/>
<dbReference type="RefSeq" id="NP_001254047.1">
    <property type="nucleotide sequence ID" value="NM_001267118.1"/>
</dbReference>
<evidence type="ECO:0000313" key="3">
    <source>
        <dbReference type="WormBase" id="F59H6.14"/>
    </source>
</evidence>
<evidence type="ECO:0000313" key="1">
    <source>
        <dbReference type="EMBL" id="CCD61281.1"/>
    </source>
</evidence>
<reference evidence="1 2" key="1">
    <citation type="journal article" date="1998" name="Science">
        <title>Genome sequence of the nematode C. elegans: a platform for investigating biology.</title>
        <authorList>
            <consortium name="The C. elegans sequencing consortium"/>
            <person name="Sulson J.E."/>
            <person name="Waterston R."/>
        </authorList>
    </citation>
    <scope>NUCLEOTIDE SEQUENCE [LARGE SCALE GENOMIC DNA]</scope>
    <source>
        <strain evidence="1 2">Bristol N2</strain>
    </source>
</reference>
<gene>
    <name evidence="1" type="ORF">CELE_F59H6.14</name>
    <name evidence="1 3" type="ORF">F59H6.14</name>
</gene>
<accession>E9RKC6</accession>
<dbReference type="InParanoid" id="E9RKC6"/>
<name>E9RKC6_CAEEL</name>
<sequence length="88" mass="10353">MEPCRDTNEMISESQKTKLAEKYGEEEVRLVERYLHNSGKSMSLKSYKSTLETRKARCTTDAQKGGIELDPVIWRKIGENKLYWIRRI</sequence>
<evidence type="ECO:0000313" key="2">
    <source>
        <dbReference type="Proteomes" id="UP000001940"/>
    </source>
</evidence>
<dbReference type="CTD" id="13183833"/>
<dbReference type="Proteomes" id="UP000001940">
    <property type="component" value="Chromosome II"/>
</dbReference>
<protein>
    <submittedName>
        <fullName evidence="1">Integrase</fullName>
    </submittedName>
</protein>
<keyword evidence="2" id="KW-1185">Reference proteome</keyword>
<dbReference type="PaxDb" id="6239-F59H6.14"/>
<dbReference type="KEGG" id="cel:CELE_F59H6.14"/>
<dbReference type="AlphaFoldDB" id="E9RKC6"/>